<feature type="domain" description="PAS" evidence="1">
    <location>
        <begin position="11"/>
        <end position="62"/>
    </location>
</feature>
<dbReference type="GO" id="GO:0004016">
    <property type="term" value="F:adenylate cyclase activity"/>
    <property type="evidence" value="ECO:0007669"/>
    <property type="project" value="UniProtKB-ARBA"/>
</dbReference>
<sequence>MSDERKSFPLDVALLEAVLDHLPIGAILLDDEGIIRRFNRYEEQLSGRKREKTIGKSFFSDVAPCTSDIELGPKFREGIENNNLDLDIEFSFPYPFNRVPRDVRIRAASVSSASDRAHVVLIEDITSRRQLQRNNAEMMMGLKSMVARWRGSEQSESYQRLAFGGADAFEEEAIVLYADVSGFGSLAARTPPAELFQVVDCQLQAAIEAISRRGGHVDEVNGQGVVGVFLLNGGQRVVSDAVRAAQEVVEASRSALELPFRVGLAVGRVFNGPVGRKEFGGRATVGQPVLTARAIAQVGRGHEIVMEEGVKERLGEVGKTSELRGVVPTGIANPGTLHRLEALELPRRA</sequence>
<dbReference type="InterPro" id="IPR013767">
    <property type="entry name" value="PAS_fold"/>
</dbReference>
<reference evidence="3 4" key="1">
    <citation type="submission" date="2019-08" db="EMBL/GenBank/DDBJ databases">
        <title>Bradymonadales sp. TMQ4.</title>
        <authorList>
            <person name="Liang Q."/>
        </authorList>
    </citation>
    <scope>NUCLEOTIDE SEQUENCE [LARGE SCALE GENOMIC DNA]</scope>
    <source>
        <strain evidence="3 4">TMQ4</strain>
    </source>
</reference>
<dbReference type="PROSITE" id="PS50112">
    <property type="entry name" value="PAS"/>
    <property type="match status" value="1"/>
</dbReference>
<dbReference type="NCBIfam" id="TIGR00229">
    <property type="entry name" value="sensory_box"/>
    <property type="match status" value="1"/>
</dbReference>
<dbReference type="OrthoDB" id="329226at2"/>
<dbReference type="Gene3D" id="3.30.70.1230">
    <property type="entry name" value="Nucleotide cyclase"/>
    <property type="match status" value="1"/>
</dbReference>
<dbReference type="EMBL" id="VOSM01000014">
    <property type="protein sequence ID" value="TXD34269.1"/>
    <property type="molecule type" value="Genomic_DNA"/>
</dbReference>
<comment type="caution">
    <text evidence="3">The sequence shown here is derived from an EMBL/GenBank/DDBJ whole genome shotgun (WGS) entry which is preliminary data.</text>
</comment>
<proteinExistence type="predicted"/>
<keyword evidence="4" id="KW-1185">Reference proteome</keyword>
<evidence type="ECO:0000313" key="3">
    <source>
        <dbReference type="EMBL" id="TXD34269.1"/>
    </source>
</evidence>
<dbReference type="CDD" id="cd00130">
    <property type="entry name" value="PAS"/>
    <property type="match status" value="1"/>
</dbReference>
<dbReference type="AlphaFoldDB" id="A0A5C6WZR3"/>
<dbReference type="SUPFAM" id="SSF55785">
    <property type="entry name" value="PYP-like sensor domain (PAS domain)"/>
    <property type="match status" value="1"/>
</dbReference>
<name>A0A5C6WZR3_9DELT</name>
<dbReference type="InterPro" id="IPR029787">
    <property type="entry name" value="Nucleotide_cyclase"/>
</dbReference>
<organism evidence="3 4">
    <name type="scientific">Lujinxingia vulgaris</name>
    <dbReference type="NCBI Taxonomy" id="2600176"/>
    <lineage>
        <taxon>Bacteria</taxon>
        <taxon>Deltaproteobacteria</taxon>
        <taxon>Bradymonadales</taxon>
        <taxon>Lujinxingiaceae</taxon>
        <taxon>Lujinxingia</taxon>
    </lineage>
</organism>
<dbReference type="SUPFAM" id="SSF55073">
    <property type="entry name" value="Nucleotide cyclase"/>
    <property type="match status" value="1"/>
</dbReference>
<accession>A0A5C6WZR3</accession>
<dbReference type="Pfam" id="PF00989">
    <property type="entry name" value="PAS"/>
    <property type="match status" value="1"/>
</dbReference>
<dbReference type="PROSITE" id="PS50125">
    <property type="entry name" value="GUANYLATE_CYCLASE_2"/>
    <property type="match status" value="1"/>
</dbReference>
<evidence type="ECO:0000259" key="1">
    <source>
        <dbReference type="PROSITE" id="PS50112"/>
    </source>
</evidence>
<dbReference type="InterPro" id="IPR000014">
    <property type="entry name" value="PAS"/>
</dbReference>
<evidence type="ECO:0000313" key="4">
    <source>
        <dbReference type="Proteomes" id="UP000321412"/>
    </source>
</evidence>
<dbReference type="GO" id="GO:0006355">
    <property type="term" value="P:regulation of DNA-templated transcription"/>
    <property type="evidence" value="ECO:0007669"/>
    <property type="project" value="InterPro"/>
</dbReference>
<dbReference type="Gene3D" id="3.30.450.20">
    <property type="entry name" value="PAS domain"/>
    <property type="match status" value="1"/>
</dbReference>
<dbReference type="CDD" id="cd07302">
    <property type="entry name" value="CHD"/>
    <property type="match status" value="1"/>
</dbReference>
<dbReference type="GO" id="GO:0035556">
    <property type="term" value="P:intracellular signal transduction"/>
    <property type="evidence" value="ECO:0007669"/>
    <property type="project" value="InterPro"/>
</dbReference>
<dbReference type="RefSeq" id="WP_146983002.1">
    <property type="nucleotide sequence ID" value="NZ_VOSM01000014.1"/>
</dbReference>
<dbReference type="SMART" id="SM00091">
    <property type="entry name" value="PAS"/>
    <property type="match status" value="1"/>
</dbReference>
<dbReference type="GO" id="GO:0009190">
    <property type="term" value="P:cyclic nucleotide biosynthetic process"/>
    <property type="evidence" value="ECO:0007669"/>
    <property type="project" value="InterPro"/>
</dbReference>
<evidence type="ECO:0000259" key="2">
    <source>
        <dbReference type="PROSITE" id="PS50125"/>
    </source>
</evidence>
<dbReference type="InterPro" id="IPR035965">
    <property type="entry name" value="PAS-like_dom_sf"/>
</dbReference>
<dbReference type="Proteomes" id="UP000321412">
    <property type="component" value="Unassembled WGS sequence"/>
</dbReference>
<protein>
    <submittedName>
        <fullName evidence="3">PAS domain-containing protein</fullName>
    </submittedName>
</protein>
<gene>
    <name evidence="3" type="ORF">FRC98_18925</name>
</gene>
<dbReference type="InterPro" id="IPR001054">
    <property type="entry name" value="A/G_cyclase"/>
</dbReference>
<feature type="domain" description="Guanylate cyclase" evidence="2">
    <location>
        <begin position="174"/>
        <end position="275"/>
    </location>
</feature>